<reference evidence="1 2" key="1">
    <citation type="submission" date="2021-01" db="EMBL/GenBank/DDBJ databases">
        <title>Development of a method for detection of lactic acid bacteria that cause putrefactive shochu mash.</title>
        <authorList>
            <person name="Takashita H."/>
            <person name="Fujihara E."/>
            <person name="Takayama K."/>
            <person name="Yamamoto H."/>
            <person name="Mizutani M."/>
            <person name="Kajiwara Y."/>
        </authorList>
    </citation>
    <scope>NUCLEOTIDE SEQUENCE [LARGE SCALE GENOMIC DNA]</scope>
    <source>
        <strain evidence="1 2">01-B1</strain>
    </source>
</reference>
<evidence type="ECO:0000313" key="1">
    <source>
        <dbReference type="EMBL" id="GIC72605.1"/>
    </source>
</evidence>
<gene>
    <name evidence="1" type="ORF">LF01B1_16200</name>
</gene>
<dbReference type="AlphaFoldDB" id="A0ABD0AN25"/>
<sequence length="57" mass="6585">MPVLFYVKWYCGFVATLFGCLSQFDYAVFYAQSDYEELGRNVGVLFPVKLTLIKIYG</sequence>
<evidence type="ECO:0000313" key="2">
    <source>
        <dbReference type="Proteomes" id="UP000653631"/>
    </source>
</evidence>
<comment type="caution">
    <text evidence="1">The sequence shown here is derived from an EMBL/GenBank/DDBJ whole genome shotgun (WGS) entry which is preliminary data.</text>
</comment>
<accession>A0ABD0AN25</accession>
<organism evidence="1 2">
    <name type="scientific">Limosilactobacillus fermentum</name>
    <name type="common">Lactobacillus fermentum</name>
    <dbReference type="NCBI Taxonomy" id="1613"/>
    <lineage>
        <taxon>Bacteria</taxon>
        <taxon>Bacillati</taxon>
        <taxon>Bacillota</taxon>
        <taxon>Bacilli</taxon>
        <taxon>Lactobacillales</taxon>
        <taxon>Lactobacillaceae</taxon>
        <taxon>Limosilactobacillus</taxon>
    </lineage>
</organism>
<dbReference type="EMBL" id="BOLH01000018">
    <property type="protein sequence ID" value="GIC72605.1"/>
    <property type="molecule type" value="Genomic_DNA"/>
</dbReference>
<dbReference type="Proteomes" id="UP000653631">
    <property type="component" value="Unassembled WGS sequence"/>
</dbReference>
<name>A0ABD0AN25_LIMFE</name>
<protein>
    <submittedName>
        <fullName evidence="1">Uncharacterized protein</fullName>
    </submittedName>
</protein>
<proteinExistence type="predicted"/>